<keyword evidence="2" id="KW-1185">Reference proteome</keyword>
<organism evidence="1 2">
    <name type="scientific">Clunio marinus</name>
    <dbReference type="NCBI Taxonomy" id="568069"/>
    <lineage>
        <taxon>Eukaryota</taxon>
        <taxon>Metazoa</taxon>
        <taxon>Ecdysozoa</taxon>
        <taxon>Arthropoda</taxon>
        <taxon>Hexapoda</taxon>
        <taxon>Insecta</taxon>
        <taxon>Pterygota</taxon>
        <taxon>Neoptera</taxon>
        <taxon>Endopterygota</taxon>
        <taxon>Diptera</taxon>
        <taxon>Nematocera</taxon>
        <taxon>Chironomoidea</taxon>
        <taxon>Chironomidae</taxon>
        <taxon>Clunio</taxon>
    </lineage>
</organism>
<protein>
    <submittedName>
        <fullName evidence="1">CLUMA_CG016097, isoform A</fullName>
    </submittedName>
</protein>
<gene>
    <name evidence="1" type="ORF">CLUMA_CG016097</name>
</gene>
<evidence type="ECO:0000313" key="2">
    <source>
        <dbReference type="Proteomes" id="UP000183832"/>
    </source>
</evidence>
<accession>A0A1J1IVN2</accession>
<evidence type="ECO:0000313" key="1">
    <source>
        <dbReference type="EMBL" id="CRL02593.1"/>
    </source>
</evidence>
<dbReference type="EMBL" id="CVRI01000058">
    <property type="protein sequence ID" value="CRL02593.1"/>
    <property type="molecule type" value="Genomic_DNA"/>
</dbReference>
<dbReference type="Proteomes" id="UP000183832">
    <property type="component" value="Unassembled WGS sequence"/>
</dbReference>
<name>A0A1J1IVN2_9DIPT</name>
<dbReference type="AlphaFoldDB" id="A0A1J1IVN2"/>
<sequence length="69" mass="7766">MESHLEIALMSINNSKAVFMLSQKACVVAATIENKFSIAEKYSSNLIPIRERPIAMLETKMKILVHKTC</sequence>
<reference evidence="1 2" key="1">
    <citation type="submission" date="2015-04" db="EMBL/GenBank/DDBJ databases">
        <authorList>
            <person name="Syromyatnikov M.Y."/>
            <person name="Popov V.N."/>
        </authorList>
    </citation>
    <scope>NUCLEOTIDE SEQUENCE [LARGE SCALE GENOMIC DNA]</scope>
</reference>
<proteinExistence type="predicted"/>